<dbReference type="AlphaFoldDB" id="R9AKY2"/>
<dbReference type="Pfam" id="PF03061">
    <property type="entry name" value="4HBT"/>
    <property type="match status" value="1"/>
</dbReference>
<dbReference type="CDD" id="cd03443">
    <property type="entry name" value="PaaI_thioesterase"/>
    <property type="match status" value="1"/>
</dbReference>
<feature type="domain" description="Thioesterase" evidence="3">
    <location>
        <begin position="39"/>
        <end position="99"/>
    </location>
</feature>
<dbReference type="HOGENOM" id="CLU_089876_12_1_1"/>
<dbReference type="InterPro" id="IPR006683">
    <property type="entry name" value="Thioestr_dom"/>
</dbReference>
<dbReference type="InterPro" id="IPR029069">
    <property type="entry name" value="HotDog_dom_sf"/>
</dbReference>
<protein>
    <submittedName>
        <fullName evidence="4">Putative esterase C31F10.02</fullName>
    </submittedName>
</protein>
<proteinExistence type="inferred from homology"/>
<evidence type="ECO:0000313" key="5">
    <source>
        <dbReference type="Proteomes" id="UP000014064"/>
    </source>
</evidence>
<evidence type="ECO:0000313" key="4">
    <source>
        <dbReference type="EMBL" id="EOR02873.1"/>
    </source>
</evidence>
<evidence type="ECO:0000256" key="2">
    <source>
        <dbReference type="ARBA" id="ARBA00022801"/>
    </source>
</evidence>
<name>R9AKY2_WALI9</name>
<evidence type="ECO:0000256" key="1">
    <source>
        <dbReference type="ARBA" id="ARBA00008324"/>
    </source>
</evidence>
<dbReference type="Gene3D" id="3.10.129.10">
    <property type="entry name" value="Hotdog Thioesterase"/>
    <property type="match status" value="1"/>
</dbReference>
<dbReference type="SUPFAM" id="SSF54637">
    <property type="entry name" value="Thioesterase/thiol ester dehydrase-isomerase"/>
    <property type="match status" value="1"/>
</dbReference>
<gene>
    <name evidence="4" type="ORF">J056_003435</name>
</gene>
<keyword evidence="2" id="KW-0378">Hydrolase</keyword>
<dbReference type="eggNOG" id="KOG3328">
    <property type="taxonomic scope" value="Eukaryota"/>
</dbReference>
<comment type="similarity">
    <text evidence="1">Belongs to the thioesterase PaaI family.</text>
</comment>
<accession>R9AKY2</accession>
<dbReference type="InterPro" id="IPR039298">
    <property type="entry name" value="ACOT13"/>
</dbReference>
<reference evidence="5" key="1">
    <citation type="journal article" date="2013" name="BMC Genomics">
        <title>Genome and transcriptome sequencing of the halophilic fungus Wallemia ichthyophaga: haloadaptations present and absent.</title>
        <authorList>
            <person name="Zajc J."/>
            <person name="Liu Y."/>
            <person name="Dai W."/>
            <person name="Yang Z."/>
            <person name="Hu J."/>
            <person name="Gostincar C."/>
            <person name="Gunde-Cimerman N."/>
        </authorList>
    </citation>
    <scope>NUCLEOTIDE SEQUENCE [LARGE SCALE GENOMIC DNA]</scope>
    <source>
        <strain evidence="5">EXF-994 / CBS 113033</strain>
    </source>
</reference>
<dbReference type="PANTHER" id="PTHR21660">
    <property type="entry name" value="THIOESTERASE SUPERFAMILY MEMBER-RELATED"/>
    <property type="match status" value="1"/>
</dbReference>
<dbReference type="RefSeq" id="XP_009266933.1">
    <property type="nucleotide sequence ID" value="XM_009268658.1"/>
</dbReference>
<keyword evidence="5" id="KW-1185">Reference proteome</keyword>
<organism evidence="4 5">
    <name type="scientific">Wallemia ichthyophaga (strain EXF-994 / CBS 113033)</name>
    <dbReference type="NCBI Taxonomy" id="1299270"/>
    <lineage>
        <taxon>Eukaryota</taxon>
        <taxon>Fungi</taxon>
        <taxon>Dikarya</taxon>
        <taxon>Basidiomycota</taxon>
        <taxon>Wallemiomycotina</taxon>
        <taxon>Wallemiomycetes</taxon>
        <taxon>Wallemiales</taxon>
        <taxon>Wallemiaceae</taxon>
        <taxon>Wallemia</taxon>
    </lineage>
</organism>
<dbReference type="Proteomes" id="UP000014064">
    <property type="component" value="Unassembled WGS sequence"/>
</dbReference>
<dbReference type="OrthoDB" id="46529at2759"/>
<dbReference type="EMBL" id="KE007227">
    <property type="protein sequence ID" value="EOR02873.1"/>
    <property type="molecule type" value="Genomic_DNA"/>
</dbReference>
<dbReference type="KEGG" id="wic:J056_003435"/>
<evidence type="ECO:0000259" key="3">
    <source>
        <dbReference type="Pfam" id="PF03061"/>
    </source>
</evidence>
<sequence length="122" mass="13030">MGHDWSVFGTRNGTHSVISAKPGFVHLRFIVDKHNLNRQGSLNGGCIASLIDSAGSLAVSSHGLYFTGVSTDMSQTFVKPIPYDQPVEIYATAASLGHTKYIANSQGQEGNVKFSEDGESTL</sequence>
<dbReference type="GO" id="GO:0047617">
    <property type="term" value="F:fatty acyl-CoA hydrolase activity"/>
    <property type="evidence" value="ECO:0007669"/>
    <property type="project" value="InterPro"/>
</dbReference>
<dbReference type="GeneID" id="20376387"/>
<dbReference type="PANTHER" id="PTHR21660:SF1">
    <property type="entry name" value="ACYL-COENZYME A THIOESTERASE 13"/>
    <property type="match status" value="1"/>
</dbReference>
<dbReference type="STRING" id="1299270.R9AKY2"/>